<proteinExistence type="predicted"/>
<evidence type="ECO:0000256" key="1">
    <source>
        <dbReference type="ARBA" id="ARBA00023006"/>
    </source>
</evidence>
<dbReference type="GO" id="GO:0005770">
    <property type="term" value="C:late endosome"/>
    <property type="evidence" value="ECO:0007669"/>
    <property type="project" value="TreeGrafter"/>
</dbReference>
<dbReference type="OrthoDB" id="294052at2759"/>
<dbReference type="Proteomes" id="UP000515908">
    <property type="component" value="Chromosome 07"/>
</dbReference>
<name>A0A7G2CAT5_9TRYP</name>
<keyword evidence="1" id="KW-0072">Autophagy</keyword>
<feature type="domain" description="FPL" evidence="3">
    <location>
        <begin position="51"/>
        <end position="198"/>
    </location>
</feature>
<dbReference type="AlphaFoldDB" id="A0A7G2CAT5"/>
<keyword evidence="5" id="KW-1185">Reference proteome</keyword>
<dbReference type="Pfam" id="PF09758">
    <property type="entry name" value="FPL"/>
    <property type="match status" value="1"/>
</dbReference>
<dbReference type="GO" id="GO:0006914">
    <property type="term" value="P:autophagy"/>
    <property type="evidence" value="ECO:0007669"/>
    <property type="project" value="UniProtKB-KW"/>
</dbReference>
<evidence type="ECO:0000256" key="2">
    <source>
        <dbReference type="SAM" id="MobiDB-lite"/>
    </source>
</evidence>
<dbReference type="PANTHER" id="PTHR21481:SF0">
    <property type="entry name" value="PROTEIN CLEC16A"/>
    <property type="match status" value="1"/>
</dbReference>
<sequence>MNNIKEIIRSRTAKQKKFCTASAFYFAEQVHRMEVEDLFRTTKTNECLEIIRDLAEVLVWADKNEEDTFDQIVEGKIMETFERIVTNGLIPQEIKINVLSSITLILQNLSRVSSIYLLCSNNHINRMIAIEFDEQDDELLSRYISFLKSLSMRLNKDSVQLFFDREYDAFPLFSKTVKLLASDDALVRTAARQIVLNVAQIDDDAVKRYLDTTFMEICEIVLTSAVELITQLGATVPFLRQKRSGCGAGQQHRAYPSASGDQTRRRDGRPAVLERLVRYTTSRNRSEMC</sequence>
<evidence type="ECO:0000313" key="4">
    <source>
        <dbReference type="EMBL" id="CAD2216565.1"/>
    </source>
</evidence>
<gene>
    <name evidence="4" type="ORF">ADEAN_000402700</name>
</gene>
<dbReference type="PANTHER" id="PTHR21481">
    <property type="entry name" value="PROTEIN CLEC16A"/>
    <property type="match status" value="1"/>
</dbReference>
<dbReference type="GO" id="GO:0016197">
    <property type="term" value="P:endosomal transport"/>
    <property type="evidence" value="ECO:0007669"/>
    <property type="project" value="TreeGrafter"/>
</dbReference>
<accession>A0A7G2CAT5</accession>
<evidence type="ECO:0000259" key="3">
    <source>
        <dbReference type="Pfam" id="PF09758"/>
    </source>
</evidence>
<organism evidence="4 5">
    <name type="scientific">Angomonas deanei</name>
    <dbReference type="NCBI Taxonomy" id="59799"/>
    <lineage>
        <taxon>Eukaryota</taxon>
        <taxon>Discoba</taxon>
        <taxon>Euglenozoa</taxon>
        <taxon>Kinetoplastea</taxon>
        <taxon>Metakinetoplastina</taxon>
        <taxon>Trypanosomatida</taxon>
        <taxon>Trypanosomatidae</taxon>
        <taxon>Strigomonadinae</taxon>
        <taxon>Angomonas</taxon>
    </lineage>
</organism>
<dbReference type="EMBL" id="LR877151">
    <property type="protein sequence ID" value="CAD2216565.1"/>
    <property type="molecule type" value="Genomic_DNA"/>
</dbReference>
<reference evidence="4 5" key="1">
    <citation type="submission" date="2020-08" db="EMBL/GenBank/DDBJ databases">
        <authorList>
            <person name="Newling K."/>
            <person name="Davey J."/>
            <person name="Forrester S."/>
        </authorList>
    </citation>
    <scope>NUCLEOTIDE SEQUENCE [LARGE SCALE GENOMIC DNA]</scope>
    <source>
        <strain evidence="5">Crithidia deanei Carvalho (ATCC PRA-265)</strain>
    </source>
</reference>
<dbReference type="InterPro" id="IPR016024">
    <property type="entry name" value="ARM-type_fold"/>
</dbReference>
<protein>
    <submittedName>
        <fullName evidence="4">Uncharacterized conserved protein, putative</fullName>
    </submittedName>
</protein>
<dbReference type="GO" id="GO:0005794">
    <property type="term" value="C:Golgi apparatus"/>
    <property type="evidence" value="ECO:0007669"/>
    <property type="project" value="TreeGrafter"/>
</dbReference>
<dbReference type="GO" id="GO:1901096">
    <property type="term" value="P:regulation of autophagosome maturation"/>
    <property type="evidence" value="ECO:0007669"/>
    <property type="project" value="TreeGrafter"/>
</dbReference>
<feature type="region of interest" description="Disordered" evidence="2">
    <location>
        <begin position="247"/>
        <end position="267"/>
    </location>
</feature>
<dbReference type="InterPro" id="IPR019155">
    <property type="entry name" value="CLEC16A/TT9_N"/>
</dbReference>
<dbReference type="SUPFAM" id="SSF48371">
    <property type="entry name" value="ARM repeat"/>
    <property type="match status" value="1"/>
</dbReference>
<evidence type="ECO:0000313" key="5">
    <source>
        <dbReference type="Proteomes" id="UP000515908"/>
    </source>
</evidence>
<dbReference type="InterPro" id="IPR039272">
    <property type="entry name" value="CLEC16A/TT9"/>
</dbReference>
<dbReference type="GO" id="GO:0007034">
    <property type="term" value="P:vacuolar transport"/>
    <property type="evidence" value="ECO:0007669"/>
    <property type="project" value="TreeGrafter"/>
</dbReference>
<dbReference type="VEuPathDB" id="TriTrypDB:ADEAN_000402700"/>